<evidence type="ECO:0000313" key="3">
    <source>
        <dbReference type="Proteomes" id="UP000249135"/>
    </source>
</evidence>
<dbReference type="Pfam" id="PF13468">
    <property type="entry name" value="Glyoxalase_3"/>
    <property type="match status" value="1"/>
</dbReference>
<dbReference type="AlphaFoldDB" id="A0A2W5PZJ4"/>
<accession>A0A2W5PZJ4</accession>
<evidence type="ECO:0000259" key="1">
    <source>
        <dbReference type="Pfam" id="PF13468"/>
    </source>
</evidence>
<dbReference type="Gene3D" id="3.10.180.10">
    <property type="entry name" value="2,3-Dihydroxybiphenyl 1,2-Dioxygenase, domain 1"/>
    <property type="match status" value="1"/>
</dbReference>
<reference evidence="2 3" key="1">
    <citation type="submission" date="2017-08" db="EMBL/GenBank/DDBJ databases">
        <title>Infants hospitalized years apart are colonized by the same room-sourced microbial strains.</title>
        <authorList>
            <person name="Brooks B."/>
            <person name="Olm M.R."/>
            <person name="Firek B.A."/>
            <person name="Baker R."/>
            <person name="Thomas B.C."/>
            <person name="Morowitz M.J."/>
            <person name="Banfield J.F."/>
        </authorList>
    </citation>
    <scope>NUCLEOTIDE SEQUENCE [LARGE SCALE GENOMIC DNA]</scope>
    <source>
        <strain evidence="2">S2_005_003_R2_41</strain>
    </source>
</reference>
<organism evidence="2 3">
    <name type="scientific">Variovorax paradoxus</name>
    <dbReference type="NCBI Taxonomy" id="34073"/>
    <lineage>
        <taxon>Bacteria</taxon>
        <taxon>Pseudomonadati</taxon>
        <taxon>Pseudomonadota</taxon>
        <taxon>Betaproteobacteria</taxon>
        <taxon>Burkholderiales</taxon>
        <taxon>Comamonadaceae</taxon>
        <taxon>Variovorax</taxon>
    </lineage>
</organism>
<name>A0A2W5PZJ4_VARPD</name>
<evidence type="ECO:0000313" key="2">
    <source>
        <dbReference type="EMBL" id="PZQ67875.1"/>
    </source>
</evidence>
<dbReference type="EMBL" id="QFPP01000339">
    <property type="protein sequence ID" value="PZQ67875.1"/>
    <property type="molecule type" value="Genomic_DNA"/>
</dbReference>
<comment type="caution">
    <text evidence="2">The sequence shown here is derived from an EMBL/GenBank/DDBJ whole genome shotgun (WGS) entry which is preliminary data.</text>
</comment>
<protein>
    <recommendedName>
        <fullName evidence="1">Glyoxalase-like domain-containing protein</fullName>
    </recommendedName>
</protein>
<proteinExistence type="predicted"/>
<feature type="domain" description="Glyoxalase-like" evidence="1">
    <location>
        <begin position="26"/>
        <end position="197"/>
    </location>
</feature>
<dbReference type="InterPro" id="IPR029068">
    <property type="entry name" value="Glyas_Bleomycin-R_OHBP_Dase"/>
</dbReference>
<sequence length="269" mass="29021">MNQAQHGRADAPSAAAPPYLRLRQICLVARELEPVVDDLCAVFGVQVCHHDPEVGQFGLHNALMPFGRQFIEVVAPVQDGTTAGRYLERRGGDGGYMVILDSESLPRWRSHVAQVGVRVAAPLALGDYEGLQLHPRDTGGALLEINCTKNGASLDGSYWPAGPHWQRHVATERVTGLAGAVLQAGEPARLAQRWAEILQRPTERDTQVPLDNARLQFVPDTDGRGEGLAAVMLQVRDAAAIRAAARARGLPEAEDRVTVGGVHFIFSPA</sequence>
<dbReference type="Proteomes" id="UP000249135">
    <property type="component" value="Unassembled WGS sequence"/>
</dbReference>
<dbReference type="InterPro" id="IPR025870">
    <property type="entry name" value="Glyoxalase-like_dom"/>
</dbReference>
<gene>
    <name evidence="2" type="ORF">DI563_21050</name>
</gene>
<dbReference type="SUPFAM" id="SSF54593">
    <property type="entry name" value="Glyoxalase/Bleomycin resistance protein/Dihydroxybiphenyl dioxygenase"/>
    <property type="match status" value="1"/>
</dbReference>